<feature type="transmembrane region" description="Helical" evidence="6">
    <location>
        <begin position="169"/>
        <end position="188"/>
    </location>
</feature>
<reference evidence="7 8" key="1">
    <citation type="journal article" date="2014" name="Nat. Commun.">
        <title>Physiological and genomic features of highly alkaliphilic hydrogen-utilizing Betaproteobacteria from a continental serpentinizing site.</title>
        <authorList>
            <person name="Suzuki S."/>
            <person name="Kuenen J.G."/>
            <person name="Schipper K."/>
            <person name="van der Velde S."/>
            <person name="Ishii S."/>
            <person name="Wu A."/>
            <person name="Sorokin D.Y."/>
            <person name="Tenney A."/>
            <person name="Meng X.Y."/>
            <person name="Morrill P.L."/>
            <person name="Kamagata Y."/>
            <person name="Muyzer G."/>
            <person name="Nealson K.H."/>
        </authorList>
    </citation>
    <scope>NUCLEOTIDE SEQUENCE [LARGE SCALE GENOMIC DNA]</scope>
    <source>
        <strain evidence="7 8">B1</strain>
    </source>
</reference>
<keyword evidence="2" id="KW-1003">Cell membrane</keyword>
<dbReference type="Pfam" id="PF02690">
    <property type="entry name" value="Na_Pi_cotrans"/>
    <property type="match status" value="2"/>
</dbReference>
<dbReference type="RefSeq" id="WP_045535712.1">
    <property type="nucleotide sequence ID" value="NZ_AP014569.1"/>
</dbReference>
<feature type="transmembrane region" description="Helical" evidence="6">
    <location>
        <begin position="283"/>
        <end position="304"/>
    </location>
</feature>
<dbReference type="PANTHER" id="PTHR10010">
    <property type="entry name" value="SOLUTE CARRIER FAMILY 34 SODIUM PHOSPHATE , MEMBER 2-RELATED"/>
    <property type="match status" value="1"/>
</dbReference>
<keyword evidence="3 6" id="KW-0812">Transmembrane</keyword>
<feature type="transmembrane region" description="Helical" evidence="6">
    <location>
        <begin position="141"/>
        <end position="163"/>
    </location>
</feature>
<evidence type="ECO:0000256" key="2">
    <source>
        <dbReference type="ARBA" id="ARBA00022475"/>
    </source>
</evidence>
<dbReference type="HOGENOM" id="CLU_025623_1_0_4"/>
<evidence type="ECO:0000256" key="6">
    <source>
        <dbReference type="SAM" id="Phobius"/>
    </source>
</evidence>
<keyword evidence="5 6" id="KW-0472">Membrane</keyword>
<dbReference type="NCBIfam" id="NF037997">
    <property type="entry name" value="Na_Pi_symport"/>
    <property type="match status" value="1"/>
</dbReference>
<protein>
    <submittedName>
        <fullName evidence="7">Na+/phosphate symporter</fullName>
    </submittedName>
</protein>
<dbReference type="KEGG" id="cbab:SMCB_1146"/>
<keyword evidence="4 6" id="KW-1133">Transmembrane helix</keyword>
<accession>A0A060NWX5</accession>
<comment type="subcellular location">
    <subcellularLocation>
        <location evidence="1">Cell membrane</location>
        <topology evidence="1">Multi-pass membrane protein</topology>
    </subcellularLocation>
</comment>
<gene>
    <name evidence="7" type="ORF">SMCB_1146</name>
</gene>
<evidence type="ECO:0000313" key="8">
    <source>
        <dbReference type="Proteomes" id="UP000066014"/>
    </source>
</evidence>
<dbReference type="InterPro" id="IPR004633">
    <property type="entry name" value="NaPi_cotrn-rel/YqeW-like"/>
</dbReference>
<feature type="transmembrane region" description="Helical" evidence="6">
    <location>
        <begin position="217"/>
        <end position="238"/>
    </location>
</feature>
<dbReference type="AlphaFoldDB" id="A0A060NWX5"/>
<dbReference type="STRING" id="1458426.SMCB_1146"/>
<dbReference type="Proteomes" id="UP000066014">
    <property type="component" value="Chromosome"/>
</dbReference>
<evidence type="ECO:0000256" key="1">
    <source>
        <dbReference type="ARBA" id="ARBA00004651"/>
    </source>
</evidence>
<feature type="transmembrane region" description="Helical" evidence="6">
    <location>
        <begin position="195"/>
        <end position="211"/>
    </location>
</feature>
<evidence type="ECO:0000256" key="5">
    <source>
        <dbReference type="ARBA" id="ARBA00023136"/>
    </source>
</evidence>
<evidence type="ECO:0000256" key="4">
    <source>
        <dbReference type="ARBA" id="ARBA00022989"/>
    </source>
</evidence>
<feature type="transmembrane region" description="Helical" evidence="6">
    <location>
        <begin position="50"/>
        <end position="73"/>
    </location>
</feature>
<keyword evidence="8" id="KW-1185">Reference proteome</keyword>
<feature type="transmembrane region" description="Helical" evidence="6">
    <location>
        <begin position="85"/>
        <end position="107"/>
    </location>
</feature>
<dbReference type="GO" id="GO:0005886">
    <property type="term" value="C:plasma membrane"/>
    <property type="evidence" value="ECO:0007669"/>
    <property type="project" value="UniProtKB-SubCell"/>
</dbReference>
<dbReference type="GO" id="GO:0005436">
    <property type="term" value="F:sodium:phosphate symporter activity"/>
    <property type="evidence" value="ECO:0007669"/>
    <property type="project" value="InterPro"/>
</dbReference>
<feature type="transmembrane region" description="Helical" evidence="6">
    <location>
        <begin position="250"/>
        <end position="271"/>
    </location>
</feature>
<dbReference type="NCBIfam" id="TIGR00704">
    <property type="entry name" value="NaPi_cotrn_rel"/>
    <property type="match status" value="1"/>
</dbReference>
<dbReference type="EMBL" id="AP014569">
    <property type="protein sequence ID" value="BAO83374.1"/>
    <property type="molecule type" value="Genomic_DNA"/>
</dbReference>
<feature type="transmembrane region" description="Helical" evidence="6">
    <location>
        <begin position="113"/>
        <end position="129"/>
    </location>
</feature>
<dbReference type="InterPro" id="IPR003841">
    <property type="entry name" value="Na/Pi_transpt"/>
</dbReference>
<dbReference type="GO" id="GO:0044341">
    <property type="term" value="P:sodium-dependent phosphate transport"/>
    <property type="evidence" value="ECO:0007669"/>
    <property type="project" value="InterPro"/>
</dbReference>
<dbReference type="OrthoDB" id="9763003at2"/>
<organism evidence="7 8">
    <name type="scientific">Serpentinimonas maccroryi</name>
    <dbReference type="NCBI Taxonomy" id="1458426"/>
    <lineage>
        <taxon>Bacteria</taxon>
        <taxon>Pseudomonadati</taxon>
        <taxon>Pseudomonadota</taxon>
        <taxon>Betaproteobacteria</taxon>
        <taxon>Burkholderiales</taxon>
        <taxon>Comamonadaceae</taxon>
        <taxon>Serpentinimonas</taxon>
    </lineage>
</organism>
<proteinExistence type="predicted"/>
<evidence type="ECO:0000256" key="3">
    <source>
        <dbReference type="ARBA" id="ARBA00022692"/>
    </source>
</evidence>
<name>A0A060NWX5_9BURK</name>
<dbReference type="PANTHER" id="PTHR10010:SF46">
    <property type="entry name" value="SODIUM-DEPENDENT PHOSPHATE TRANSPORT PROTEIN 2B"/>
    <property type="match status" value="1"/>
</dbReference>
<evidence type="ECO:0000313" key="7">
    <source>
        <dbReference type="EMBL" id="BAO83374.1"/>
    </source>
</evidence>
<sequence length="528" mass="55109">MTLQQLTWALGGLALFLFAMLMMTEGLKAFGGSGLKRLLGRWTSTPLRGVFAGIAVTALVQSSSAVTVAAIGFVNAGLMNLRQALGVIFGTNVGTTMTAWLVSLIGFGFDIDAFALPIIVAGVALRLLLSDQRYQGLGDALIGFGLFFMGLDLLQQAFGGMAAAYGADALAGGVGVHWAAALALGFVVTLLTQSSSAAVAIILTAATGGLIDLPTAAAAVIGANVGTTATAALAALKATAAARRLALGHIGFNVITGVVALLLLPLMLWLIDWLASALHLQDNPAVFLALFHTVFNVMGVLLLLPFTQRLADWLEGFFRSHDDQLARPQHLDHTLASSPELALGAVRAELPRLRAAIGSVATAALDNQRQASSQAEAARQLAAAITEYIASLRAARMPRQVSDDLTLCLRATRYFDEAGRMVASAQRLAAAAAAANPPEALPQLLAAARTCLSAPCSSNAAELAEFERLYQHGKASLLSAVVAQQIEAERADGLLDDLSHLRRLLQQWVKADTMLACSDSGRPAPEGA</sequence>